<accession>A0ACC2VVX0</accession>
<keyword evidence="2" id="KW-1185">Reference proteome</keyword>
<dbReference type="Proteomes" id="UP001227268">
    <property type="component" value="Unassembled WGS sequence"/>
</dbReference>
<organism evidence="1 2">
    <name type="scientific">Naganishia friedmannii</name>
    <dbReference type="NCBI Taxonomy" id="89922"/>
    <lineage>
        <taxon>Eukaryota</taxon>
        <taxon>Fungi</taxon>
        <taxon>Dikarya</taxon>
        <taxon>Basidiomycota</taxon>
        <taxon>Agaricomycotina</taxon>
        <taxon>Tremellomycetes</taxon>
        <taxon>Filobasidiales</taxon>
        <taxon>Filobasidiaceae</taxon>
        <taxon>Naganishia</taxon>
    </lineage>
</organism>
<reference evidence="1" key="1">
    <citation type="submission" date="2023-04" db="EMBL/GenBank/DDBJ databases">
        <title>Draft Genome sequencing of Naganishia species isolated from polar environments using Oxford Nanopore Technology.</title>
        <authorList>
            <person name="Leo P."/>
            <person name="Venkateswaran K."/>
        </authorList>
    </citation>
    <scope>NUCLEOTIDE SEQUENCE</scope>
    <source>
        <strain evidence="1">MNA-CCFEE 5423</strain>
    </source>
</reference>
<comment type="caution">
    <text evidence="1">The sequence shown here is derived from an EMBL/GenBank/DDBJ whole genome shotgun (WGS) entry which is preliminary data.</text>
</comment>
<dbReference type="EMBL" id="JASBWT010000007">
    <property type="protein sequence ID" value="KAJ9103154.1"/>
    <property type="molecule type" value="Genomic_DNA"/>
</dbReference>
<evidence type="ECO:0000313" key="2">
    <source>
        <dbReference type="Proteomes" id="UP001227268"/>
    </source>
</evidence>
<name>A0ACC2VVX0_9TREE</name>
<evidence type="ECO:0000313" key="1">
    <source>
        <dbReference type="EMBL" id="KAJ9103154.1"/>
    </source>
</evidence>
<protein>
    <submittedName>
        <fullName evidence="1">Uncharacterized protein</fullName>
    </submittedName>
</protein>
<gene>
    <name evidence="1" type="ORF">QFC21_002576</name>
</gene>
<proteinExistence type="predicted"/>
<sequence>MIGLLQRRRGIVASFAVVCIILLLLHPTPWGKQARSRVFGLSSSAETESTTTQEGDQEPKHPWTRLISGVDGFYAFENVYVRDRQLFMVLHPQDPPLPELKKIITSVIHANYTRDPDGFRPTPAERLYEGEDGHNGDYPQVPRLRILATVEDARQEIPGWGEMERYTRHDGSSWVAAKGKPRNSWFSFEQTVEKVQDPAVEVMEGMNWYLADDPAITGWGSLMHHYFHWMGEVLLGTYKSYVNSVYTPRIQPMTSDLTLENNDAGQGSADPSFVESIVDAEDVERHALPAEDDEDIPSLEKQDTIRSPMSKRGWLFSSGYKPSAQDLEIRRQYLPMPKRVISPWGTNWEGRELNEMVLFESFGNPEVYRRNQWRELSGDRKWRMFERVIITDRHAAHNNKSSQTEIWNKMPLDMLHEPLPSGLPHWFIAPQDSLFTSLSLPTTPLERRPSSSGTGHRSLADSYVKIVYVDRQNSDRRFDNASHDGLMEVLQDMHEHGAKWREREKGGLNGKMKEKKANVKVDVVKFEHLNAKEQVQAIYDADIVIGIHGNGLSG</sequence>